<sequence>MRIFIAVEFSNEIKKYLHNIQEIVKKNSISGKFTDKDNFHLTIRFIGEITEVQLNNLKKAIDNVALNQEEFELNFSRLGEFPRGEKRIIWLGIEANQMMDKLYFKLENELEKQGYEKEGRGFVPHITMGREVVIAEEFKELEMKAKIIDGIISVDKVSIMESTRINGKLTYIPVYVREFSVSTNG</sequence>
<name>A0A6N7XV12_9FIRM</name>
<dbReference type="GO" id="GO:0004113">
    <property type="term" value="F:2',3'-cyclic-nucleotide 3'-phosphodiesterase activity"/>
    <property type="evidence" value="ECO:0007669"/>
    <property type="project" value="InterPro"/>
</dbReference>
<evidence type="ECO:0000313" key="4">
    <source>
        <dbReference type="EMBL" id="MSU01283.1"/>
    </source>
</evidence>
<organism evidence="4 5">
    <name type="scientific">Tissierella pigra</name>
    <dbReference type="NCBI Taxonomy" id="2607614"/>
    <lineage>
        <taxon>Bacteria</taxon>
        <taxon>Bacillati</taxon>
        <taxon>Bacillota</taxon>
        <taxon>Tissierellia</taxon>
        <taxon>Tissierellales</taxon>
        <taxon>Tissierellaceae</taxon>
        <taxon>Tissierella</taxon>
    </lineage>
</organism>
<dbReference type="HAMAP" id="MF_01940">
    <property type="entry name" value="RNA_CPDase"/>
    <property type="match status" value="1"/>
</dbReference>
<dbReference type="Proteomes" id="UP000469523">
    <property type="component" value="Unassembled WGS sequence"/>
</dbReference>
<protein>
    <recommendedName>
        <fullName evidence="2">RNA 2',3'-cyclic phosphodiesterase</fullName>
        <shortName evidence="2">RNA 2',3'-CPDase</shortName>
        <ecNumber evidence="2">3.1.4.58</ecNumber>
    </recommendedName>
</protein>
<dbReference type="GO" id="GO:0008664">
    <property type="term" value="F:RNA 2',3'-cyclic 3'-phosphodiesterase activity"/>
    <property type="evidence" value="ECO:0007669"/>
    <property type="project" value="UniProtKB-EC"/>
</dbReference>
<dbReference type="EMBL" id="VUNQ01000012">
    <property type="protein sequence ID" value="MSU01283.1"/>
    <property type="molecule type" value="Genomic_DNA"/>
</dbReference>
<comment type="caution">
    <text evidence="4">The sequence shown here is derived from an EMBL/GenBank/DDBJ whole genome shotgun (WGS) entry which is preliminary data.</text>
</comment>
<evidence type="ECO:0000313" key="5">
    <source>
        <dbReference type="Proteomes" id="UP000469523"/>
    </source>
</evidence>
<dbReference type="SUPFAM" id="SSF55144">
    <property type="entry name" value="LigT-like"/>
    <property type="match status" value="1"/>
</dbReference>
<dbReference type="EC" id="3.1.4.58" evidence="2"/>
<dbReference type="RefSeq" id="WP_154439696.1">
    <property type="nucleotide sequence ID" value="NZ_JAHLPJ010000001.1"/>
</dbReference>
<dbReference type="AlphaFoldDB" id="A0A6N7XV12"/>
<keyword evidence="1 2" id="KW-0378">Hydrolase</keyword>
<dbReference type="Gene3D" id="3.90.1140.10">
    <property type="entry name" value="Cyclic phosphodiesterase"/>
    <property type="match status" value="1"/>
</dbReference>
<dbReference type="PANTHER" id="PTHR35561">
    <property type="entry name" value="RNA 2',3'-CYCLIC PHOSPHODIESTERASE"/>
    <property type="match status" value="1"/>
</dbReference>
<feature type="short sequence motif" description="HXTX 1" evidence="2">
    <location>
        <begin position="40"/>
        <end position="43"/>
    </location>
</feature>
<reference evidence="4 5" key="1">
    <citation type="submission" date="2019-09" db="EMBL/GenBank/DDBJ databases">
        <title>In-depth cultivation of the pig gut microbiome towards novel bacterial diversity and tailored functional studies.</title>
        <authorList>
            <person name="Wylensek D."/>
            <person name="Hitch T.C.A."/>
            <person name="Clavel T."/>
        </authorList>
    </citation>
    <scope>NUCLEOTIDE SEQUENCE [LARGE SCALE GENOMIC DNA]</scope>
    <source>
        <strain evidence="4 5">WCA3-693-APC-4?</strain>
    </source>
</reference>
<dbReference type="Pfam" id="PF02834">
    <property type="entry name" value="LigT_PEase"/>
    <property type="match status" value="1"/>
</dbReference>
<feature type="short sequence motif" description="HXTX 2" evidence="2">
    <location>
        <begin position="125"/>
        <end position="128"/>
    </location>
</feature>
<comment type="function">
    <text evidence="2">Hydrolyzes RNA 2',3'-cyclic phosphodiester to an RNA 2'-phosphomonoester.</text>
</comment>
<feature type="active site" description="Proton acceptor" evidence="2">
    <location>
        <position position="125"/>
    </location>
</feature>
<dbReference type="NCBIfam" id="TIGR02258">
    <property type="entry name" value="2_5_ligase"/>
    <property type="match status" value="1"/>
</dbReference>
<comment type="catalytic activity">
    <reaction evidence="2">
        <text>a 3'-end 2',3'-cyclophospho-ribonucleotide-RNA + H2O = a 3'-end 2'-phospho-ribonucleotide-RNA + H(+)</text>
        <dbReference type="Rhea" id="RHEA:11828"/>
        <dbReference type="Rhea" id="RHEA-COMP:10464"/>
        <dbReference type="Rhea" id="RHEA-COMP:17353"/>
        <dbReference type="ChEBI" id="CHEBI:15377"/>
        <dbReference type="ChEBI" id="CHEBI:15378"/>
        <dbReference type="ChEBI" id="CHEBI:83064"/>
        <dbReference type="ChEBI" id="CHEBI:173113"/>
        <dbReference type="EC" id="3.1.4.58"/>
    </reaction>
</comment>
<gene>
    <name evidence="4" type="primary">thpR</name>
    <name evidence="4" type="ORF">FYJ83_07365</name>
</gene>
<proteinExistence type="inferred from homology"/>
<keyword evidence="5" id="KW-1185">Reference proteome</keyword>
<accession>A0A6N7XV12</accession>
<dbReference type="InterPro" id="IPR009097">
    <property type="entry name" value="Cyclic_Pdiesterase"/>
</dbReference>
<dbReference type="InterPro" id="IPR004175">
    <property type="entry name" value="RNA_CPDase"/>
</dbReference>
<evidence type="ECO:0000259" key="3">
    <source>
        <dbReference type="Pfam" id="PF02834"/>
    </source>
</evidence>
<dbReference type="PANTHER" id="PTHR35561:SF1">
    <property type="entry name" value="RNA 2',3'-CYCLIC PHOSPHODIESTERASE"/>
    <property type="match status" value="1"/>
</dbReference>
<feature type="active site" description="Proton donor" evidence="2">
    <location>
        <position position="40"/>
    </location>
</feature>
<comment type="similarity">
    <text evidence="2">Belongs to the 2H phosphoesterase superfamily. ThpR family.</text>
</comment>
<feature type="domain" description="Phosphoesterase HXTX" evidence="3">
    <location>
        <begin position="9"/>
        <end position="90"/>
    </location>
</feature>
<evidence type="ECO:0000256" key="2">
    <source>
        <dbReference type="HAMAP-Rule" id="MF_01940"/>
    </source>
</evidence>
<dbReference type="InterPro" id="IPR014051">
    <property type="entry name" value="Phosphoesterase_HXTX"/>
</dbReference>
<evidence type="ECO:0000256" key="1">
    <source>
        <dbReference type="ARBA" id="ARBA00022801"/>
    </source>
</evidence>